<keyword evidence="2" id="KW-1185">Reference proteome</keyword>
<gene>
    <name evidence="1" type="ORF">NPIL_23201</name>
</gene>
<reference evidence="1" key="1">
    <citation type="submission" date="2020-08" db="EMBL/GenBank/DDBJ databases">
        <title>Multicomponent nature underlies the extraordinary mechanical properties of spider dragline silk.</title>
        <authorList>
            <person name="Kono N."/>
            <person name="Nakamura H."/>
            <person name="Mori M."/>
            <person name="Yoshida Y."/>
            <person name="Ohtoshi R."/>
            <person name="Malay A.D."/>
            <person name="Moran D.A.P."/>
            <person name="Tomita M."/>
            <person name="Numata K."/>
            <person name="Arakawa K."/>
        </authorList>
    </citation>
    <scope>NUCLEOTIDE SEQUENCE</scope>
</reference>
<protein>
    <submittedName>
        <fullName evidence="1">Uncharacterized protein</fullName>
    </submittedName>
</protein>
<evidence type="ECO:0000313" key="1">
    <source>
        <dbReference type="EMBL" id="GFT08944.1"/>
    </source>
</evidence>
<sequence>MRTSGFPIFFSDQVKDRWYQSRYNMCVFASGRSLLPQSLEFVFLYWSYLNCSDIQNFLQGRNQTEKTGVTRSTAGVLFLS</sequence>
<accession>A0A8X6TGP9</accession>
<dbReference type="Proteomes" id="UP000887013">
    <property type="component" value="Unassembled WGS sequence"/>
</dbReference>
<organism evidence="1 2">
    <name type="scientific">Nephila pilipes</name>
    <name type="common">Giant wood spider</name>
    <name type="synonym">Nephila maculata</name>
    <dbReference type="NCBI Taxonomy" id="299642"/>
    <lineage>
        <taxon>Eukaryota</taxon>
        <taxon>Metazoa</taxon>
        <taxon>Ecdysozoa</taxon>
        <taxon>Arthropoda</taxon>
        <taxon>Chelicerata</taxon>
        <taxon>Arachnida</taxon>
        <taxon>Araneae</taxon>
        <taxon>Araneomorphae</taxon>
        <taxon>Entelegynae</taxon>
        <taxon>Araneoidea</taxon>
        <taxon>Nephilidae</taxon>
        <taxon>Nephila</taxon>
    </lineage>
</organism>
<evidence type="ECO:0000313" key="2">
    <source>
        <dbReference type="Proteomes" id="UP000887013"/>
    </source>
</evidence>
<comment type="caution">
    <text evidence="1">The sequence shown here is derived from an EMBL/GenBank/DDBJ whole genome shotgun (WGS) entry which is preliminary data.</text>
</comment>
<dbReference type="OrthoDB" id="10410433at2759"/>
<dbReference type="AlphaFoldDB" id="A0A8X6TGP9"/>
<name>A0A8X6TGP9_NEPPI</name>
<proteinExistence type="predicted"/>
<dbReference type="EMBL" id="BMAW01008532">
    <property type="protein sequence ID" value="GFT08944.1"/>
    <property type="molecule type" value="Genomic_DNA"/>
</dbReference>